<keyword evidence="1" id="KW-0479">Metal-binding</keyword>
<protein>
    <recommendedName>
        <fullName evidence="3">C2H2-type domain-containing protein</fullName>
    </recommendedName>
</protein>
<proteinExistence type="predicted"/>
<feature type="domain" description="C2H2-type" evidence="3">
    <location>
        <begin position="95"/>
        <end position="126"/>
    </location>
</feature>
<dbReference type="EMBL" id="KN837452">
    <property type="protein sequence ID" value="KIJ24852.1"/>
    <property type="molecule type" value="Genomic_DNA"/>
</dbReference>
<reference evidence="4 5" key="1">
    <citation type="submission" date="2014-06" db="EMBL/GenBank/DDBJ databases">
        <title>Evolutionary Origins and Diversification of the Mycorrhizal Mutualists.</title>
        <authorList>
            <consortium name="DOE Joint Genome Institute"/>
            <consortium name="Mycorrhizal Genomics Consortium"/>
            <person name="Kohler A."/>
            <person name="Kuo A."/>
            <person name="Nagy L.G."/>
            <person name="Floudas D."/>
            <person name="Copeland A."/>
            <person name="Barry K.W."/>
            <person name="Cichocki N."/>
            <person name="Veneault-Fourrey C."/>
            <person name="LaButti K."/>
            <person name="Lindquist E.A."/>
            <person name="Lipzen A."/>
            <person name="Lundell T."/>
            <person name="Morin E."/>
            <person name="Murat C."/>
            <person name="Riley R."/>
            <person name="Ohm R."/>
            <person name="Sun H."/>
            <person name="Tunlid A."/>
            <person name="Henrissat B."/>
            <person name="Grigoriev I.V."/>
            <person name="Hibbett D.S."/>
            <person name="Martin F."/>
        </authorList>
    </citation>
    <scope>NUCLEOTIDE SEQUENCE [LARGE SCALE GENOMIC DNA]</scope>
    <source>
        <strain evidence="4 5">SS14</strain>
    </source>
</reference>
<evidence type="ECO:0000256" key="2">
    <source>
        <dbReference type="SAM" id="MobiDB-lite"/>
    </source>
</evidence>
<dbReference type="AlphaFoldDB" id="A0A0C9U6X9"/>
<dbReference type="PROSITE" id="PS00028">
    <property type="entry name" value="ZINC_FINGER_C2H2_1"/>
    <property type="match status" value="1"/>
</dbReference>
<evidence type="ECO:0000313" key="4">
    <source>
        <dbReference type="EMBL" id="KIJ24852.1"/>
    </source>
</evidence>
<evidence type="ECO:0000313" key="5">
    <source>
        <dbReference type="Proteomes" id="UP000054279"/>
    </source>
</evidence>
<dbReference type="GO" id="GO:0008270">
    <property type="term" value="F:zinc ion binding"/>
    <property type="evidence" value="ECO:0007669"/>
    <property type="project" value="UniProtKB-KW"/>
</dbReference>
<dbReference type="OrthoDB" id="1939603at2759"/>
<dbReference type="Proteomes" id="UP000054279">
    <property type="component" value="Unassembled WGS sequence"/>
</dbReference>
<evidence type="ECO:0000259" key="3">
    <source>
        <dbReference type="PROSITE" id="PS50157"/>
    </source>
</evidence>
<dbReference type="Gene3D" id="3.30.160.60">
    <property type="entry name" value="Classic Zinc Finger"/>
    <property type="match status" value="1"/>
</dbReference>
<dbReference type="PANTHER" id="PTHR36167:SF3">
    <property type="entry name" value="C2H2 FINGER DOMAIN TRANSCRIPTION FACTOR (EUROFUNG)-RELATED"/>
    <property type="match status" value="1"/>
</dbReference>
<evidence type="ECO:0000256" key="1">
    <source>
        <dbReference type="PROSITE-ProRule" id="PRU00042"/>
    </source>
</evidence>
<feature type="compositionally biased region" description="Polar residues" evidence="2">
    <location>
        <begin position="221"/>
        <end position="233"/>
    </location>
</feature>
<dbReference type="PANTHER" id="PTHR36167">
    <property type="entry name" value="C2H2 FINGER DOMAIN TRANSCRIPTION FACTOR (EUROFUNG)-RELATED"/>
    <property type="match status" value="1"/>
</dbReference>
<keyword evidence="5" id="KW-1185">Reference proteome</keyword>
<keyword evidence="1" id="KW-0863">Zinc-finger</keyword>
<organism evidence="4 5">
    <name type="scientific">Sphaerobolus stellatus (strain SS14)</name>
    <dbReference type="NCBI Taxonomy" id="990650"/>
    <lineage>
        <taxon>Eukaryota</taxon>
        <taxon>Fungi</taxon>
        <taxon>Dikarya</taxon>
        <taxon>Basidiomycota</taxon>
        <taxon>Agaricomycotina</taxon>
        <taxon>Agaricomycetes</taxon>
        <taxon>Phallomycetidae</taxon>
        <taxon>Geastrales</taxon>
        <taxon>Sphaerobolaceae</taxon>
        <taxon>Sphaerobolus</taxon>
    </lineage>
</organism>
<name>A0A0C9U6X9_SPHS4</name>
<sequence length="233" mass="25708">MAAAATEREDGNIECNIECSGSNVIGIIEEEYSGSSLRWTNPDPQTASQAMVSISITETFPVAMRVKIVPPPDPNVSPGSRKRKRRKPEEIERLYGCTWADCTKAYGTLNHLNAHIRTSKHGPKKTKDEFKVIRGYLRAKKNQAKSVQSQFVPAPSWETRTIINQVEGSRPVLKLSPEYQATGSIPEVPDSQIQIPLSPPEIDSETSRTLTSADYPPGLETISSFSDHPTGQM</sequence>
<dbReference type="GO" id="GO:0006355">
    <property type="term" value="P:regulation of DNA-templated transcription"/>
    <property type="evidence" value="ECO:0007669"/>
    <property type="project" value="InterPro"/>
</dbReference>
<keyword evidence="1" id="KW-0862">Zinc</keyword>
<dbReference type="InterPro" id="IPR013087">
    <property type="entry name" value="Znf_C2H2_type"/>
</dbReference>
<dbReference type="HOGENOM" id="CLU_1190539_0_0_1"/>
<gene>
    <name evidence="4" type="ORF">M422DRAFT_56238</name>
</gene>
<accession>A0A0C9U6X9</accession>
<feature type="region of interest" description="Disordered" evidence="2">
    <location>
        <begin position="198"/>
        <end position="233"/>
    </location>
</feature>
<dbReference type="InterPro" id="IPR039327">
    <property type="entry name" value="CON7-like"/>
</dbReference>
<dbReference type="PROSITE" id="PS50157">
    <property type="entry name" value="ZINC_FINGER_C2H2_2"/>
    <property type="match status" value="1"/>
</dbReference>